<name>A0ABM1VPI7_APLCA</name>
<dbReference type="Proteomes" id="UP000694888">
    <property type="component" value="Unplaced"/>
</dbReference>
<feature type="region of interest" description="Disordered" evidence="2">
    <location>
        <begin position="313"/>
        <end position="366"/>
    </location>
</feature>
<feature type="compositionally biased region" description="Polar residues" evidence="2">
    <location>
        <begin position="248"/>
        <end position="261"/>
    </location>
</feature>
<evidence type="ECO:0000313" key="4">
    <source>
        <dbReference type="RefSeq" id="XP_005093231.3"/>
    </source>
</evidence>
<feature type="compositionally biased region" description="Polar residues" evidence="2">
    <location>
        <begin position="386"/>
        <end position="409"/>
    </location>
</feature>
<keyword evidence="1" id="KW-0175">Coiled coil</keyword>
<feature type="compositionally biased region" description="Acidic residues" evidence="2">
    <location>
        <begin position="319"/>
        <end position="333"/>
    </location>
</feature>
<feature type="compositionally biased region" description="Polar residues" evidence="2">
    <location>
        <begin position="139"/>
        <end position="151"/>
    </location>
</feature>
<evidence type="ECO:0000313" key="5">
    <source>
        <dbReference type="RefSeq" id="XP_035824329.1"/>
    </source>
</evidence>
<feature type="compositionally biased region" description="Low complexity" evidence="2">
    <location>
        <begin position="157"/>
        <end position="187"/>
    </location>
</feature>
<evidence type="ECO:0000256" key="1">
    <source>
        <dbReference type="SAM" id="Coils"/>
    </source>
</evidence>
<feature type="region of interest" description="Disordered" evidence="2">
    <location>
        <begin position="243"/>
        <end position="262"/>
    </location>
</feature>
<feature type="region of interest" description="Disordered" evidence="2">
    <location>
        <begin position="139"/>
        <end position="227"/>
    </location>
</feature>
<dbReference type="RefSeq" id="XP_035824329.1">
    <property type="nucleotide sequence ID" value="XM_035968436.1"/>
</dbReference>
<gene>
    <name evidence="4 5" type="primary">LOC101859082</name>
</gene>
<sequence length="530" mass="59677">MFSFTRVFMGMRKSKTEHSPEGFYSNNNVAEASKKKKRLFSFNAGKDQKVQPKGLVKNGVSSRSNERNGSKFSADQNVIFKSRPVENRRVETREEVEEAVKELEDRIAGTNELKKKPLAYEIFEDLPVSRRQYHIDGASFTSEPSLNTATSYARGPSNSNNNNNSKNNKNSVNHNNNNMVHNNNSSKSNKKKQQKLQEQQQQQQQRELKRQTQYSGSDYDLLDNEEKKRGSGMFSDLLRRDPKHSFLGSHQSQGMRPQRSASEVIRNERLAGYVPRAVSLHDASAMLFGQDKEDNPPSYSHVVRSLDRFAQAPSAYSDYDNDDDDDDDDDDIENNFFSRSQNPRREKPAALPARSQSVLDDRGRLGRIHELSSTTEALVELRSSRGRSQTDSNFSRSVAGTGNENFSLSSRGDVSLFGGSSRQVNNFSLSTPGQLLHDRPSSTQAGVLRELREEEPANGSLSGSLAGKHGYASRRKYNHDNDDDDDSAHVETLLSNFDYLNDNGADVDDDDSNVLQHFEGNFNTDDEVLY</sequence>
<dbReference type="GeneID" id="101859082"/>
<accession>A0ABM1VPI7</accession>
<feature type="compositionally biased region" description="Low complexity" evidence="2">
    <location>
        <begin position="196"/>
        <end position="205"/>
    </location>
</feature>
<evidence type="ECO:0000256" key="2">
    <source>
        <dbReference type="SAM" id="MobiDB-lite"/>
    </source>
</evidence>
<reference evidence="4 5" key="1">
    <citation type="submission" date="2025-05" db="UniProtKB">
        <authorList>
            <consortium name="RefSeq"/>
        </authorList>
    </citation>
    <scope>IDENTIFICATION</scope>
</reference>
<feature type="region of interest" description="Disordered" evidence="2">
    <location>
        <begin position="381"/>
        <end position="409"/>
    </location>
</feature>
<dbReference type="RefSeq" id="XP_005093231.3">
    <property type="nucleotide sequence ID" value="XM_005093174.3"/>
</dbReference>
<proteinExistence type="predicted"/>
<organism evidence="3 5">
    <name type="scientific">Aplysia californica</name>
    <name type="common">California sea hare</name>
    <dbReference type="NCBI Taxonomy" id="6500"/>
    <lineage>
        <taxon>Eukaryota</taxon>
        <taxon>Metazoa</taxon>
        <taxon>Spiralia</taxon>
        <taxon>Lophotrochozoa</taxon>
        <taxon>Mollusca</taxon>
        <taxon>Gastropoda</taxon>
        <taxon>Heterobranchia</taxon>
        <taxon>Euthyneura</taxon>
        <taxon>Tectipleura</taxon>
        <taxon>Aplysiida</taxon>
        <taxon>Aplysioidea</taxon>
        <taxon>Aplysiidae</taxon>
        <taxon>Aplysia</taxon>
    </lineage>
</organism>
<keyword evidence="3" id="KW-1185">Reference proteome</keyword>
<protein>
    <submittedName>
        <fullName evidence="4 5">Uncharacterized protein</fullName>
    </submittedName>
</protein>
<evidence type="ECO:0000313" key="3">
    <source>
        <dbReference type="Proteomes" id="UP000694888"/>
    </source>
</evidence>
<feature type="coiled-coil region" evidence="1">
    <location>
        <begin position="86"/>
        <end position="113"/>
    </location>
</feature>